<dbReference type="PIRSF" id="PIRSF028177">
    <property type="entry name" value="Polyketide_synth_Omtfrase_TcmP"/>
    <property type="match status" value="1"/>
</dbReference>
<dbReference type="RefSeq" id="WP_344160478.1">
    <property type="nucleotide sequence ID" value="NZ_BAAAPC010000003.1"/>
</dbReference>
<keyword evidence="4" id="KW-1185">Reference proteome</keyword>
<protein>
    <submittedName>
        <fullName evidence="3">Class I SAM-dependent methyltransferase</fullName>
    </submittedName>
</protein>
<gene>
    <name evidence="3" type="ORF">GCM10009799_10470</name>
</gene>
<reference evidence="3 4" key="1">
    <citation type="journal article" date="2019" name="Int. J. Syst. Evol. Microbiol.">
        <title>The Global Catalogue of Microorganisms (GCM) 10K type strain sequencing project: providing services to taxonomists for standard genome sequencing and annotation.</title>
        <authorList>
            <consortium name="The Broad Institute Genomics Platform"/>
            <consortium name="The Broad Institute Genome Sequencing Center for Infectious Disease"/>
            <person name="Wu L."/>
            <person name="Ma J."/>
        </authorList>
    </citation>
    <scope>NUCLEOTIDE SEQUENCE [LARGE SCALE GENOMIC DNA]</scope>
    <source>
        <strain evidence="3 4">JCM 15313</strain>
    </source>
</reference>
<evidence type="ECO:0000313" key="3">
    <source>
        <dbReference type="EMBL" id="GAA1986846.1"/>
    </source>
</evidence>
<accession>A0ABN2SHK4</accession>
<evidence type="ECO:0000256" key="1">
    <source>
        <dbReference type="ARBA" id="ARBA00022603"/>
    </source>
</evidence>
<dbReference type="SUPFAM" id="SSF53335">
    <property type="entry name" value="S-adenosyl-L-methionine-dependent methyltransferases"/>
    <property type="match status" value="1"/>
</dbReference>
<dbReference type="InterPro" id="IPR029063">
    <property type="entry name" value="SAM-dependent_MTases_sf"/>
</dbReference>
<proteinExistence type="predicted"/>
<dbReference type="Pfam" id="PF04072">
    <property type="entry name" value="LCM"/>
    <property type="match status" value="1"/>
</dbReference>
<sequence>MAEKRSVQLGTVQETLLLPLYGRARQTRSGRWGLIHDPKAVDMVETLDYDFDRFREGGSAAGSVLRTVMFDAWARAFLRRNPAGTIVEIGAGLNTRFERIDNGTAHWVELDLPDSMALRREFFSESPRRRMAEGSVLGDEWFATVREFPGPYLFVTEGVLFYLDRTEVEHSLRRMAEAFPGARFAFDLCGNRTIDMQHRRGPLRHVDARLAWACENPREFERCGLRLLDSQTILDLPRRVRLPLPLHLAIAVAGPLLARFSPQHSFNLYEAPERRDP</sequence>
<dbReference type="GO" id="GO:0032259">
    <property type="term" value="P:methylation"/>
    <property type="evidence" value="ECO:0007669"/>
    <property type="project" value="UniProtKB-KW"/>
</dbReference>
<dbReference type="GO" id="GO:0008168">
    <property type="term" value="F:methyltransferase activity"/>
    <property type="evidence" value="ECO:0007669"/>
    <property type="project" value="UniProtKB-KW"/>
</dbReference>
<keyword evidence="2" id="KW-0808">Transferase</keyword>
<keyword evidence="1 3" id="KW-0489">Methyltransferase</keyword>
<dbReference type="InterPro" id="IPR016874">
    <property type="entry name" value="TcmP-like"/>
</dbReference>
<organism evidence="3 4">
    <name type="scientific">Nocardiopsis rhodophaea</name>
    <dbReference type="NCBI Taxonomy" id="280238"/>
    <lineage>
        <taxon>Bacteria</taxon>
        <taxon>Bacillati</taxon>
        <taxon>Actinomycetota</taxon>
        <taxon>Actinomycetes</taxon>
        <taxon>Streptosporangiales</taxon>
        <taxon>Nocardiopsidaceae</taxon>
        <taxon>Nocardiopsis</taxon>
    </lineage>
</organism>
<comment type="caution">
    <text evidence="3">The sequence shown here is derived from an EMBL/GenBank/DDBJ whole genome shotgun (WGS) entry which is preliminary data.</text>
</comment>
<evidence type="ECO:0000313" key="4">
    <source>
        <dbReference type="Proteomes" id="UP001501585"/>
    </source>
</evidence>
<dbReference type="InterPro" id="IPR007213">
    <property type="entry name" value="Ppm1/Ppm2/Tcmp"/>
</dbReference>
<name>A0ABN2SHK4_9ACTN</name>
<dbReference type="EMBL" id="BAAAPC010000003">
    <property type="protein sequence ID" value="GAA1986846.1"/>
    <property type="molecule type" value="Genomic_DNA"/>
</dbReference>
<evidence type="ECO:0000256" key="2">
    <source>
        <dbReference type="ARBA" id="ARBA00022679"/>
    </source>
</evidence>
<dbReference type="PANTHER" id="PTHR43619:SF2">
    <property type="entry name" value="S-ADENOSYL-L-METHIONINE-DEPENDENT METHYLTRANSFERASES SUPERFAMILY PROTEIN"/>
    <property type="match status" value="1"/>
</dbReference>
<dbReference type="PANTHER" id="PTHR43619">
    <property type="entry name" value="S-ADENOSYL-L-METHIONINE-DEPENDENT METHYLTRANSFERASE YKTD-RELATED"/>
    <property type="match status" value="1"/>
</dbReference>
<dbReference type="Gene3D" id="3.40.50.150">
    <property type="entry name" value="Vaccinia Virus protein VP39"/>
    <property type="match status" value="1"/>
</dbReference>
<dbReference type="Proteomes" id="UP001501585">
    <property type="component" value="Unassembled WGS sequence"/>
</dbReference>